<feature type="coiled-coil region" evidence="1">
    <location>
        <begin position="367"/>
        <end position="394"/>
    </location>
</feature>
<gene>
    <name evidence="4" type="ORF">E4656_06125</name>
</gene>
<protein>
    <recommendedName>
        <fullName evidence="3">Flagellar hook-length control protein-like C-terminal domain-containing protein</fullName>
    </recommendedName>
</protein>
<dbReference type="PANTHER" id="PTHR37533">
    <property type="entry name" value="FLAGELLAR HOOK-LENGTH CONTROL PROTEIN"/>
    <property type="match status" value="1"/>
</dbReference>
<dbReference type="Pfam" id="PF02120">
    <property type="entry name" value="Flg_hook"/>
    <property type="match status" value="1"/>
</dbReference>
<dbReference type="Proteomes" id="UP000297475">
    <property type="component" value="Unassembled WGS sequence"/>
</dbReference>
<name>A0A4Z0WKQ5_9GAMM</name>
<dbReference type="InterPro" id="IPR021136">
    <property type="entry name" value="Flagellar_hook_control-like_C"/>
</dbReference>
<feature type="region of interest" description="Disordered" evidence="2">
    <location>
        <begin position="313"/>
        <end position="336"/>
    </location>
</feature>
<dbReference type="InterPro" id="IPR052563">
    <property type="entry name" value="FliK"/>
</dbReference>
<reference evidence="4 5" key="1">
    <citation type="submission" date="2019-04" db="EMBL/GenBank/DDBJ databases">
        <title>Natronospirillum operosus gen. nov., sp. nov., a haloalkaliphilic satellite isolated from decaying biomass of laboratory culture of cyanobacterium Geitlerinema sp. and proposal of Natronospirillaceae fam. nov. and Saccharospirillaceae fam. nov.</title>
        <authorList>
            <person name="Kevbrin V."/>
            <person name="Boltyanskaya Y."/>
            <person name="Koziaeva V."/>
            <person name="Grouzdev D.S."/>
            <person name="Park M."/>
            <person name="Cho J."/>
        </authorList>
    </citation>
    <scope>NUCLEOTIDE SEQUENCE [LARGE SCALE GENOMIC DNA]</scope>
    <source>
        <strain evidence="4 5">G-116</strain>
    </source>
</reference>
<dbReference type="PANTHER" id="PTHR37533:SF2">
    <property type="entry name" value="FLAGELLAR HOOK-LENGTH CONTROL PROTEIN"/>
    <property type="match status" value="1"/>
</dbReference>
<dbReference type="CDD" id="cd17470">
    <property type="entry name" value="T3SS_Flik_C"/>
    <property type="match status" value="1"/>
</dbReference>
<feature type="compositionally biased region" description="Basic and acidic residues" evidence="2">
    <location>
        <begin position="70"/>
        <end position="90"/>
    </location>
</feature>
<feature type="region of interest" description="Disordered" evidence="2">
    <location>
        <begin position="1"/>
        <end position="155"/>
    </location>
</feature>
<organism evidence="4 5">
    <name type="scientific">Natronospirillum operosum</name>
    <dbReference type="NCBI Taxonomy" id="2759953"/>
    <lineage>
        <taxon>Bacteria</taxon>
        <taxon>Pseudomonadati</taxon>
        <taxon>Pseudomonadota</taxon>
        <taxon>Gammaproteobacteria</taxon>
        <taxon>Oceanospirillales</taxon>
        <taxon>Natronospirillaceae</taxon>
        <taxon>Natronospirillum</taxon>
    </lineage>
</organism>
<keyword evidence="1" id="KW-0175">Coiled coil</keyword>
<dbReference type="RefSeq" id="WP_135482066.1">
    <property type="nucleotide sequence ID" value="NZ_SRMF01000001.1"/>
</dbReference>
<feature type="compositionally biased region" description="Low complexity" evidence="2">
    <location>
        <begin position="45"/>
        <end position="54"/>
    </location>
</feature>
<feature type="compositionally biased region" description="Basic and acidic residues" evidence="2">
    <location>
        <begin position="111"/>
        <end position="123"/>
    </location>
</feature>
<dbReference type="Gene3D" id="3.30.750.140">
    <property type="match status" value="1"/>
</dbReference>
<feature type="compositionally biased region" description="Acidic residues" evidence="2">
    <location>
        <begin position="676"/>
        <end position="697"/>
    </location>
</feature>
<feature type="compositionally biased region" description="Low complexity" evidence="2">
    <location>
        <begin position="124"/>
        <end position="137"/>
    </location>
</feature>
<evidence type="ECO:0000259" key="3">
    <source>
        <dbReference type="Pfam" id="PF02120"/>
    </source>
</evidence>
<feature type="region of interest" description="Disordered" evidence="2">
    <location>
        <begin position="497"/>
        <end position="553"/>
    </location>
</feature>
<comment type="caution">
    <text evidence="4">The sequence shown here is derived from an EMBL/GenBank/DDBJ whole genome shotgun (WGS) entry which is preliminary data.</text>
</comment>
<evidence type="ECO:0000313" key="5">
    <source>
        <dbReference type="Proteomes" id="UP000297475"/>
    </source>
</evidence>
<evidence type="ECO:0000256" key="1">
    <source>
        <dbReference type="SAM" id="Coils"/>
    </source>
</evidence>
<dbReference type="EMBL" id="SRMF01000001">
    <property type="protein sequence ID" value="TGG95971.1"/>
    <property type="molecule type" value="Genomic_DNA"/>
</dbReference>
<feature type="compositionally biased region" description="Polar residues" evidence="2">
    <location>
        <begin position="1"/>
        <end position="11"/>
    </location>
</feature>
<dbReference type="AlphaFoldDB" id="A0A4Z0WKQ5"/>
<dbReference type="InterPro" id="IPR038610">
    <property type="entry name" value="FliK-like_C_sf"/>
</dbReference>
<keyword evidence="5" id="KW-1185">Reference proteome</keyword>
<feature type="domain" description="Flagellar hook-length control protein-like C-terminal" evidence="3">
    <location>
        <begin position="595"/>
        <end position="676"/>
    </location>
</feature>
<proteinExistence type="predicted"/>
<evidence type="ECO:0000313" key="4">
    <source>
        <dbReference type="EMBL" id="TGG95971.1"/>
    </source>
</evidence>
<sequence>MLGFQIQTQTPLEPAPSDTRERAGLAVSSERPSPFAERYGEQLNQQRRQPQGRAQPDRPDTRGGNNLPNGERHRGQPSSRRESVPADQRRTGQARSARPERNAGQVQSSEWRAEAGRSPEQSERPSAASRAASAERPGPLPPLPARNNAASPVAGQQQDLLAAELPEQDLLAAELPGREDLAAVLQADLDTWSDIDLALAVTREAALAGESVEDWLATQLQALPADLVAPGDDFDMTLLERDDLIQALVSHGLNTPVVVGDIEPQTDAVSMIEPESMIELESMLAAESVIGAAAPIDTDLVRDELSDDTWVSAPAADDDADRLDADGESQTPLPSMPELDAEAVESLLAATDELDGDWLNEAPVEDLEQLVLTFEALQDLVRELQAAADDLDLQLPAGLTDRMLAQLQALAEQLDALPADLRDAWQATLGSDLTETLERLLDHARDGVDLTDSAAARQLLHHVLSEWQRTASAALQQAQTPAPVEPPGLMTRAMQAMQADLSADSDEREEPAPVSSRQERQNQREQALLSSLLGRTERDSMARTSLEDSGLQRLVTESPLGRDQRPAVAEQVRAHVERQMPIRYSTGEAARQLGERLVMMIGQEIQEARIRLDPPDMGALDIRITTQGDQVQVQIVAQQPMVRDLLEQQANRLREQLEQQGFTEVQVDITDREAAQDDLAEQEEGSGAGGDEEEGGAEADLTAGRREPVGLVDQYV</sequence>
<feature type="region of interest" description="Disordered" evidence="2">
    <location>
        <begin position="664"/>
        <end position="716"/>
    </location>
</feature>
<accession>A0A4Z0WKQ5</accession>
<evidence type="ECO:0000256" key="2">
    <source>
        <dbReference type="SAM" id="MobiDB-lite"/>
    </source>
</evidence>
<dbReference type="OrthoDB" id="1792985at2"/>